<dbReference type="SUPFAM" id="SSF54427">
    <property type="entry name" value="NTF2-like"/>
    <property type="match status" value="1"/>
</dbReference>
<dbReference type="OMA" id="KTYYQRM"/>
<sequence length="498" mass="55280">MGTPTIQEISYAFVRTYYERMNNNPSKMSNLYSNTAELTHIGYQQKVDENSDVLATVKLTGKENISKFFVRNEAKVNDLKVKLDSCDFQTTGVNHKSIFIVVTGELFWTGTPTYRFCQSFILTPTSPSSDSYDITNDIIRFLGDNFQSIKAARQNSGHKKEENKSVEKSKESQPAKEKKVEEKPKEEPKEQEKIAPVSPKAAKEAPAPAPAPTSASEPSVPKPVTPVLKKETTHPVTNNVTKEAQTQASPEKEEIDATKKESATTKETVKENNKAVKEVTEPKPVQENNSVSSRPSSSSTTPSQTPNQEQSSGPVKMTWASKLSQDTAVNTKAGFVKNEPIQTVKIEPSEEQEPSSSKKSSNGDRKFELAGRRENSSSTKTKKKPIFCTVNEDGFFPIYIRGTAGLKEDRLRNTLETNYGPVKKITMAENFSVVDFELQKSQTEAIETKKITIDGIEIYMERKTIKKSPTSTASSSSSSQGFTNVSKVYKKHAVKKKD</sequence>
<dbReference type="STRING" id="284593.Q6FWR9"/>
<dbReference type="GO" id="GO:2000156">
    <property type="term" value="P:regulation of retrograde vesicle-mediated transport, Golgi to ER"/>
    <property type="evidence" value="ECO:0007669"/>
    <property type="project" value="EnsemblFungi"/>
</dbReference>
<dbReference type="GO" id="GO:0034063">
    <property type="term" value="P:stress granule assembly"/>
    <property type="evidence" value="ECO:0007669"/>
    <property type="project" value="EnsemblFungi"/>
</dbReference>
<dbReference type="Proteomes" id="UP000002428">
    <property type="component" value="Chromosome C"/>
</dbReference>
<dbReference type="GO" id="GO:0005739">
    <property type="term" value="C:mitochondrion"/>
    <property type="evidence" value="ECO:0007669"/>
    <property type="project" value="EnsemblFungi"/>
</dbReference>
<dbReference type="GO" id="GO:1990861">
    <property type="term" value="C:Ubp3-Bre5 deubiquitination complex"/>
    <property type="evidence" value="ECO:0007669"/>
    <property type="project" value="EnsemblFungi"/>
</dbReference>
<reference evidence="7 8" key="1">
    <citation type="journal article" date="2004" name="Nature">
        <title>Genome evolution in yeasts.</title>
        <authorList>
            <consortium name="Genolevures"/>
            <person name="Dujon B."/>
            <person name="Sherman D."/>
            <person name="Fischer G."/>
            <person name="Durrens P."/>
            <person name="Casaregola S."/>
            <person name="Lafontaine I."/>
            <person name="de Montigny J."/>
            <person name="Marck C."/>
            <person name="Neuveglise C."/>
            <person name="Talla E."/>
            <person name="Goffard N."/>
            <person name="Frangeul L."/>
            <person name="Aigle M."/>
            <person name="Anthouard V."/>
            <person name="Babour A."/>
            <person name="Barbe V."/>
            <person name="Barnay S."/>
            <person name="Blanchin S."/>
            <person name="Beckerich J.M."/>
            <person name="Beyne E."/>
            <person name="Bleykasten C."/>
            <person name="Boisrame A."/>
            <person name="Boyer J."/>
            <person name="Cattolico L."/>
            <person name="Confanioleri F."/>
            <person name="de Daruvar A."/>
            <person name="Despons L."/>
            <person name="Fabre E."/>
            <person name="Fairhead C."/>
            <person name="Ferry-Dumazet H."/>
            <person name="Groppi A."/>
            <person name="Hantraye F."/>
            <person name="Hennequin C."/>
            <person name="Jauniaux N."/>
            <person name="Joyet P."/>
            <person name="Kachouri R."/>
            <person name="Kerrest A."/>
            <person name="Koszul R."/>
            <person name="Lemaire M."/>
            <person name="Lesur I."/>
            <person name="Ma L."/>
            <person name="Muller H."/>
            <person name="Nicaud J.M."/>
            <person name="Nikolski M."/>
            <person name="Oztas S."/>
            <person name="Ozier-Kalogeropoulos O."/>
            <person name="Pellenz S."/>
            <person name="Potier S."/>
            <person name="Richard G.F."/>
            <person name="Straub M.L."/>
            <person name="Suleau A."/>
            <person name="Swennene D."/>
            <person name="Tekaia F."/>
            <person name="Wesolowski-Louvel M."/>
            <person name="Westhof E."/>
            <person name="Wirth B."/>
            <person name="Zeniou-Meyer M."/>
            <person name="Zivanovic I."/>
            <person name="Bolotin-Fukuhara M."/>
            <person name="Thierry A."/>
            <person name="Bouchier C."/>
            <person name="Caudron B."/>
            <person name="Scarpelli C."/>
            <person name="Gaillardin C."/>
            <person name="Weissenbach J."/>
            <person name="Wincker P."/>
            <person name="Souciet J.L."/>
        </authorList>
    </citation>
    <scope>NUCLEOTIDE SEQUENCE [LARGE SCALE GENOMIC DNA]</scope>
    <source>
        <strain evidence="8">ATCC 2001 / BCRC 20586 / JCM 3761 / NBRC 0622 / NRRL Y-65 / CBS 138</strain>
    </source>
</reference>
<dbReference type="GO" id="GO:0000932">
    <property type="term" value="C:P-body"/>
    <property type="evidence" value="ECO:0007669"/>
    <property type="project" value="EnsemblFungi"/>
</dbReference>
<dbReference type="GO" id="GO:0016579">
    <property type="term" value="P:protein deubiquitination"/>
    <property type="evidence" value="ECO:0007669"/>
    <property type="project" value="EnsemblFungi"/>
</dbReference>
<accession>Q6FWR9</accession>
<evidence type="ECO:0000256" key="2">
    <source>
        <dbReference type="PROSITE-ProRule" id="PRU00176"/>
    </source>
</evidence>
<dbReference type="eggNOG" id="KOG0116">
    <property type="taxonomic scope" value="Eukaryota"/>
</dbReference>
<dbReference type="InterPro" id="IPR000504">
    <property type="entry name" value="RRM_dom"/>
</dbReference>
<evidence type="ECO:0000259" key="4">
    <source>
        <dbReference type="PROSITE" id="PS50102"/>
    </source>
</evidence>
<dbReference type="RefSeq" id="XP_445325.1">
    <property type="nucleotide sequence ID" value="XM_445325.1"/>
</dbReference>
<feature type="compositionally biased region" description="Basic and acidic residues" evidence="3">
    <location>
        <begin position="158"/>
        <end position="193"/>
    </location>
</feature>
<dbReference type="Gene3D" id="3.10.450.50">
    <property type="match status" value="1"/>
</dbReference>
<dbReference type="AlphaFoldDB" id="Q6FWR9"/>
<dbReference type="PANTHER" id="PTHR10693">
    <property type="entry name" value="RAS GTPASE-ACTIVATING PROTEIN-BINDING PROTEIN"/>
    <property type="match status" value="1"/>
</dbReference>
<keyword evidence="1 2" id="KW-0694">RNA-binding</keyword>
<dbReference type="PROSITE" id="PS50177">
    <property type="entry name" value="NTF2_DOMAIN"/>
    <property type="match status" value="1"/>
</dbReference>
<dbReference type="GeneID" id="2886723"/>
<dbReference type="GO" id="GO:1901525">
    <property type="term" value="P:negative regulation of mitophagy"/>
    <property type="evidence" value="ECO:0007669"/>
    <property type="project" value="EnsemblFungi"/>
</dbReference>
<evidence type="ECO:0008006" key="9">
    <source>
        <dbReference type="Google" id="ProtNLM"/>
    </source>
</evidence>
<dbReference type="InterPro" id="IPR002075">
    <property type="entry name" value="NTF2_dom"/>
</dbReference>
<dbReference type="GO" id="GO:0003729">
    <property type="term" value="F:mRNA binding"/>
    <property type="evidence" value="ECO:0007669"/>
    <property type="project" value="TreeGrafter"/>
</dbReference>
<dbReference type="GO" id="GO:0042802">
    <property type="term" value="F:identical protein binding"/>
    <property type="evidence" value="ECO:0007669"/>
    <property type="project" value="EnsemblFungi"/>
</dbReference>
<dbReference type="InterPro" id="IPR032710">
    <property type="entry name" value="NTF2-like_dom_sf"/>
</dbReference>
<evidence type="ECO:0000256" key="3">
    <source>
        <dbReference type="SAM" id="MobiDB-lite"/>
    </source>
</evidence>
<dbReference type="GO" id="GO:0034517">
    <property type="term" value="P:ribophagy"/>
    <property type="evidence" value="ECO:0007669"/>
    <property type="project" value="EnsemblFungi"/>
</dbReference>
<dbReference type="Pfam" id="PF02136">
    <property type="entry name" value="NTF2"/>
    <property type="match status" value="1"/>
</dbReference>
<feature type="compositionally biased region" description="Polar residues" evidence="3">
    <location>
        <begin position="321"/>
        <end position="330"/>
    </location>
</feature>
<dbReference type="CDD" id="cd00780">
    <property type="entry name" value="NTF2"/>
    <property type="match status" value="1"/>
</dbReference>
<feature type="region of interest" description="Disordered" evidence="3">
    <location>
        <begin position="152"/>
        <end position="382"/>
    </location>
</feature>
<evidence type="ECO:0000313" key="6">
    <source>
        <dbReference type="CGD" id="CAL0127328"/>
    </source>
</evidence>
<dbReference type="InterPro" id="IPR018222">
    <property type="entry name" value="Nuclear_transport_factor_2_euk"/>
</dbReference>
<name>Q6FWR9_CANGA</name>
<organism evidence="7 8">
    <name type="scientific">Candida glabrata (strain ATCC 2001 / BCRC 20586 / JCM 3761 / NBRC 0622 / NRRL Y-65 / CBS 138)</name>
    <name type="common">Yeast</name>
    <name type="synonym">Nakaseomyces glabratus</name>
    <dbReference type="NCBI Taxonomy" id="284593"/>
    <lineage>
        <taxon>Eukaryota</taxon>
        <taxon>Fungi</taxon>
        <taxon>Dikarya</taxon>
        <taxon>Ascomycota</taxon>
        <taxon>Saccharomycotina</taxon>
        <taxon>Saccharomycetes</taxon>
        <taxon>Saccharomycetales</taxon>
        <taxon>Saccharomycetaceae</taxon>
        <taxon>Nakaseomyces</taxon>
    </lineage>
</organism>
<dbReference type="InterPro" id="IPR039539">
    <property type="entry name" value="Ras_GTPase_bind_prot"/>
</dbReference>
<evidence type="ECO:0000313" key="7">
    <source>
        <dbReference type="EMBL" id="CAG58231.1"/>
    </source>
</evidence>
<dbReference type="EMBL" id="CR380949">
    <property type="protein sequence ID" value="CAG58231.1"/>
    <property type="molecule type" value="Genomic_DNA"/>
</dbReference>
<feature type="compositionally biased region" description="Polar residues" evidence="3">
    <location>
        <begin position="234"/>
        <end position="249"/>
    </location>
</feature>
<feature type="compositionally biased region" description="Low complexity" evidence="3">
    <location>
        <begin position="195"/>
        <end position="219"/>
    </location>
</feature>
<evidence type="ECO:0000313" key="8">
    <source>
        <dbReference type="Proteomes" id="UP000002428"/>
    </source>
</evidence>
<dbReference type="PANTHER" id="PTHR10693:SF20">
    <property type="entry name" value="AT27578P"/>
    <property type="match status" value="1"/>
</dbReference>
<feature type="compositionally biased region" description="Basic and acidic residues" evidence="3">
    <location>
        <begin position="250"/>
        <end position="281"/>
    </location>
</feature>
<gene>
    <name evidence="6" type="primary">BRE5</name>
    <name evidence="6 7" type="ordered locus">CAGL0C03421g</name>
</gene>
<dbReference type="InParanoid" id="Q6FWR9"/>
<keyword evidence="8" id="KW-1185">Reference proteome</keyword>
<feature type="domain" description="RRM" evidence="4">
    <location>
        <begin position="396"/>
        <end position="472"/>
    </location>
</feature>
<dbReference type="GO" id="GO:0060628">
    <property type="term" value="P:regulation of ER to Golgi vesicle-mediated transport"/>
    <property type="evidence" value="ECO:0007669"/>
    <property type="project" value="EnsemblFungi"/>
</dbReference>
<dbReference type="CGD" id="CAL0127328">
    <property type="gene designation" value="BRE5"/>
</dbReference>
<proteinExistence type="predicted"/>
<dbReference type="GO" id="GO:0045053">
    <property type="term" value="P:protein retention in Golgi apparatus"/>
    <property type="evidence" value="ECO:0007669"/>
    <property type="project" value="EnsemblFungi"/>
</dbReference>
<protein>
    <recommendedName>
        <fullName evidence="9">UBP3-associated protein BRE5</fullName>
    </recommendedName>
</protein>
<dbReference type="KEGG" id="cgr:2886723"/>
<dbReference type="FunFam" id="3.10.450.50:FF:000017">
    <property type="entry name" value="UBP3-associated protein BRE5"/>
    <property type="match status" value="1"/>
</dbReference>
<feature type="compositionally biased region" description="Low complexity" evidence="3">
    <location>
        <begin position="288"/>
        <end position="312"/>
    </location>
</feature>
<dbReference type="HOGENOM" id="CLU_036630_0_0_1"/>
<dbReference type="GO" id="GO:1990904">
    <property type="term" value="C:ribonucleoprotein complex"/>
    <property type="evidence" value="ECO:0007669"/>
    <property type="project" value="TreeGrafter"/>
</dbReference>
<dbReference type="VEuPathDB" id="FungiDB:CAGL0C03421g"/>
<dbReference type="GO" id="GO:0005829">
    <property type="term" value="C:cytosol"/>
    <property type="evidence" value="ECO:0007669"/>
    <property type="project" value="EnsemblFungi"/>
</dbReference>
<evidence type="ECO:0000259" key="5">
    <source>
        <dbReference type="PROSITE" id="PS50177"/>
    </source>
</evidence>
<feature type="domain" description="NTF2" evidence="5">
    <location>
        <begin position="9"/>
        <end position="141"/>
    </location>
</feature>
<evidence type="ECO:0000256" key="1">
    <source>
        <dbReference type="ARBA" id="ARBA00022884"/>
    </source>
</evidence>
<dbReference type="FunCoup" id="Q6FWR9">
    <property type="interactions" value="270"/>
</dbReference>
<feature type="compositionally biased region" description="Basic and acidic residues" evidence="3">
    <location>
        <begin position="361"/>
        <end position="375"/>
    </location>
</feature>
<dbReference type="PROSITE" id="PS50102">
    <property type="entry name" value="RRM"/>
    <property type="match status" value="1"/>
</dbReference>